<dbReference type="OrthoDB" id="1746725at2759"/>
<feature type="compositionally biased region" description="Low complexity" evidence="1">
    <location>
        <begin position="53"/>
        <end position="65"/>
    </location>
</feature>
<name>A0A158QIV0_RODNA</name>
<dbReference type="GO" id="GO:0030032">
    <property type="term" value="P:lamellipodium assembly"/>
    <property type="evidence" value="ECO:0007669"/>
    <property type="project" value="TreeGrafter"/>
</dbReference>
<dbReference type="AlphaFoldDB" id="A0A158QIV0"/>
<proteinExistence type="predicted"/>
<reference evidence="5" key="1">
    <citation type="submission" date="2016-04" db="UniProtKB">
        <authorList>
            <consortium name="WormBaseParasite"/>
        </authorList>
    </citation>
    <scope>IDENTIFICATION</scope>
</reference>
<dbReference type="STRING" id="102285.A0A158QIV0"/>
<evidence type="ECO:0000256" key="1">
    <source>
        <dbReference type="SAM" id="MobiDB-lite"/>
    </source>
</evidence>
<accession>A0A158QIV0</accession>
<organism evidence="5">
    <name type="scientific">Rodentolepis nana</name>
    <name type="common">Dwarf tapeworm</name>
    <name type="synonym">Hymenolepis nana</name>
    <dbReference type="NCBI Taxonomy" id="102285"/>
    <lineage>
        <taxon>Eukaryota</taxon>
        <taxon>Metazoa</taxon>
        <taxon>Spiralia</taxon>
        <taxon>Lophotrochozoa</taxon>
        <taxon>Platyhelminthes</taxon>
        <taxon>Cestoda</taxon>
        <taxon>Eucestoda</taxon>
        <taxon>Cyclophyllidea</taxon>
        <taxon>Hymenolepididae</taxon>
        <taxon>Rodentolepis</taxon>
    </lineage>
</organism>
<dbReference type="GO" id="GO:0015629">
    <property type="term" value="C:actin cytoskeleton"/>
    <property type="evidence" value="ECO:0007669"/>
    <property type="project" value="TreeGrafter"/>
</dbReference>
<keyword evidence="4" id="KW-1185">Reference proteome</keyword>
<evidence type="ECO:0000313" key="4">
    <source>
        <dbReference type="Proteomes" id="UP000278807"/>
    </source>
</evidence>
<sequence length="188" mass="20740">MDGITGSAERQTMPPLATMAGTGRAAHRARSTTLTGGLPPPSISGLRPTGRRSYSYLAGGAAASLDHSRGRAPLSSTNGWRTTRTSSENNRGSATAEVGSTRLLDEEYPDVQSWLQPASTLHSPEPKIYSYEQLKVSANSKLKGIDNRHLEDYLSSDDFQKLFKMPRTAFQRLPEWKKSDLKRRLDLY</sequence>
<dbReference type="SUPFAM" id="SSF47050">
    <property type="entry name" value="VHP, Villin headpiece domain"/>
    <property type="match status" value="1"/>
</dbReference>
<evidence type="ECO:0000259" key="2">
    <source>
        <dbReference type="PROSITE" id="PS51089"/>
    </source>
</evidence>
<dbReference type="SMART" id="SM00153">
    <property type="entry name" value="VHP"/>
    <property type="match status" value="1"/>
</dbReference>
<evidence type="ECO:0000313" key="5">
    <source>
        <dbReference type="WBParaSite" id="HNAJ_0001028901-mRNA-1"/>
    </source>
</evidence>
<dbReference type="EMBL" id="UZAE01012966">
    <property type="protein sequence ID" value="VDO07610.1"/>
    <property type="molecule type" value="Genomic_DNA"/>
</dbReference>
<dbReference type="GO" id="GO:0007010">
    <property type="term" value="P:cytoskeleton organization"/>
    <property type="evidence" value="ECO:0007669"/>
    <property type="project" value="InterPro"/>
</dbReference>
<feature type="compositionally biased region" description="Polar residues" evidence="1">
    <location>
        <begin position="74"/>
        <end position="93"/>
    </location>
</feature>
<dbReference type="InterPro" id="IPR003128">
    <property type="entry name" value="Villin_headpiece"/>
</dbReference>
<dbReference type="WBParaSite" id="HNAJ_0001028901-mRNA-1">
    <property type="protein sequence ID" value="HNAJ_0001028901-mRNA-1"/>
    <property type="gene ID" value="HNAJ_0001028901"/>
</dbReference>
<dbReference type="PROSITE" id="PS51089">
    <property type="entry name" value="HP"/>
    <property type="match status" value="1"/>
</dbReference>
<gene>
    <name evidence="3" type="ORF">HNAJ_LOCUS10284</name>
</gene>
<dbReference type="Proteomes" id="UP000278807">
    <property type="component" value="Unassembled WGS sequence"/>
</dbReference>
<evidence type="ECO:0000313" key="3">
    <source>
        <dbReference type="EMBL" id="VDO07610.1"/>
    </source>
</evidence>
<dbReference type="PANTHER" id="PTHR24213:SF9">
    <property type="entry name" value="UNCOORDINATED 115A, ISOFORM B-RELATED"/>
    <property type="match status" value="1"/>
</dbReference>
<dbReference type="InterPro" id="IPR036886">
    <property type="entry name" value="Villin_headpiece_dom_sf"/>
</dbReference>
<feature type="region of interest" description="Disordered" evidence="1">
    <location>
        <begin position="1"/>
        <end position="96"/>
    </location>
</feature>
<dbReference type="PANTHER" id="PTHR24213">
    <property type="entry name" value="ACTIN-BINDING LIM PROTEIN"/>
    <property type="match status" value="1"/>
</dbReference>
<dbReference type="GO" id="GO:0051015">
    <property type="term" value="F:actin filament binding"/>
    <property type="evidence" value="ECO:0007669"/>
    <property type="project" value="TreeGrafter"/>
</dbReference>
<protein>
    <submittedName>
        <fullName evidence="5">HP domain-containing protein</fullName>
    </submittedName>
</protein>
<reference evidence="3 4" key="2">
    <citation type="submission" date="2018-11" db="EMBL/GenBank/DDBJ databases">
        <authorList>
            <consortium name="Pathogen Informatics"/>
        </authorList>
    </citation>
    <scope>NUCLEOTIDE SEQUENCE [LARGE SCALE GENOMIC DNA]</scope>
</reference>
<feature type="domain" description="HP" evidence="2">
    <location>
        <begin position="123"/>
        <end position="188"/>
    </location>
</feature>
<dbReference type="Gene3D" id="1.10.950.10">
    <property type="entry name" value="Villin headpiece domain"/>
    <property type="match status" value="1"/>
</dbReference>
<dbReference type="InterPro" id="IPR051618">
    <property type="entry name" value="Actin-binding_LIM"/>
</dbReference>
<dbReference type="Pfam" id="PF02209">
    <property type="entry name" value="VHP"/>
    <property type="match status" value="1"/>
</dbReference>